<feature type="domain" description="PucR C-terminal helix-turn-helix" evidence="2">
    <location>
        <begin position="340"/>
        <end position="397"/>
    </location>
</feature>
<dbReference type="PANTHER" id="PTHR33744">
    <property type="entry name" value="CARBOHYDRATE DIACID REGULATOR"/>
    <property type="match status" value="1"/>
</dbReference>
<name>A0A414JC50_9FIRM</name>
<dbReference type="InterPro" id="IPR042070">
    <property type="entry name" value="PucR_C-HTH_sf"/>
</dbReference>
<evidence type="ECO:0000259" key="2">
    <source>
        <dbReference type="Pfam" id="PF13556"/>
    </source>
</evidence>
<evidence type="ECO:0000259" key="1">
    <source>
        <dbReference type="Pfam" id="PF07905"/>
    </source>
</evidence>
<organism evidence="3 4">
    <name type="scientific">Blautia obeum</name>
    <dbReference type="NCBI Taxonomy" id="40520"/>
    <lineage>
        <taxon>Bacteria</taxon>
        <taxon>Bacillati</taxon>
        <taxon>Bacillota</taxon>
        <taxon>Clostridia</taxon>
        <taxon>Lachnospirales</taxon>
        <taxon>Lachnospiraceae</taxon>
        <taxon>Blautia</taxon>
    </lineage>
</organism>
<dbReference type="InterPro" id="IPR025736">
    <property type="entry name" value="PucR_C-HTH_dom"/>
</dbReference>
<dbReference type="Proteomes" id="UP000283745">
    <property type="component" value="Unassembled WGS sequence"/>
</dbReference>
<feature type="domain" description="Purine catabolism PurC-like" evidence="1">
    <location>
        <begin position="16"/>
        <end position="125"/>
    </location>
</feature>
<dbReference type="AlphaFoldDB" id="A0A414JC50"/>
<dbReference type="Gene3D" id="1.10.10.2840">
    <property type="entry name" value="PucR C-terminal helix-turn-helix domain"/>
    <property type="match status" value="1"/>
</dbReference>
<proteinExistence type="predicted"/>
<dbReference type="PANTHER" id="PTHR33744:SF1">
    <property type="entry name" value="DNA-BINDING TRANSCRIPTIONAL ACTIVATOR ADER"/>
    <property type="match status" value="1"/>
</dbReference>
<dbReference type="InterPro" id="IPR012914">
    <property type="entry name" value="PucR_dom"/>
</dbReference>
<dbReference type="Pfam" id="PF13556">
    <property type="entry name" value="HTH_30"/>
    <property type="match status" value="1"/>
</dbReference>
<sequence length="403" mass="46504">MDLLVKDIVKIWNNGAASLVAGKEGILRKVEVFDMMEQPNIKPWLREHLILITTGYVIRNDKEALLQIIRDMNDANASALAIKTRFFDDFPKEALQLADELKLPLFFLDNNAGFTELTFPIMTAIVESRSNVALDTRYQIGRQNKSELDRKLFFDIINGKVTQTEEVEYRIASLQWPSEPFRVIALSLETSENSFLLEIKKESQIKGISRVLNNHHIKNVVICGKEICYAITTSSVNESMIKKMTEDMIQKTCEINNCMCSAIISDIVEDYLALPNTYQQIKEGFFVRNIRKQQWSQAFLSNLQYDRIMLRMSADKEVLTFIKKKLGPLVTYDRAHGTKLLDTLEAFIHNNCSRKLAAEALFLHRNTMAHRISKIEEILHCSLEDPDMMDRLEFAIKLKMYIH</sequence>
<protein>
    <submittedName>
        <fullName evidence="3">PucR family transcriptional regulator</fullName>
    </submittedName>
</protein>
<accession>A0A414JC50</accession>
<comment type="caution">
    <text evidence="3">The sequence shown here is derived from an EMBL/GenBank/DDBJ whole genome shotgun (WGS) entry which is preliminary data.</text>
</comment>
<dbReference type="Pfam" id="PF07905">
    <property type="entry name" value="PucR"/>
    <property type="match status" value="1"/>
</dbReference>
<evidence type="ECO:0000313" key="3">
    <source>
        <dbReference type="EMBL" id="RHE42144.1"/>
    </source>
</evidence>
<dbReference type="EMBL" id="QSKF01000001">
    <property type="protein sequence ID" value="RHE42144.1"/>
    <property type="molecule type" value="Genomic_DNA"/>
</dbReference>
<dbReference type="InterPro" id="IPR051448">
    <property type="entry name" value="CdaR-like_regulators"/>
</dbReference>
<reference evidence="3 4" key="1">
    <citation type="submission" date="2018-08" db="EMBL/GenBank/DDBJ databases">
        <title>A genome reference for cultivated species of the human gut microbiota.</title>
        <authorList>
            <person name="Zou Y."/>
            <person name="Xue W."/>
            <person name="Luo G."/>
        </authorList>
    </citation>
    <scope>NUCLEOTIDE SEQUENCE [LARGE SCALE GENOMIC DNA]</scope>
    <source>
        <strain evidence="3 4">AM28-23</strain>
    </source>
</reference>
<dbReference type="RefSeq" id="WP_015543080.1">
    <property type="nucleotide sequence ID" value="NZ_CABJFK010000001.1"/>
</dbReference>
<evidence type="ECO:0000313" key="4">
    <source>
        <dbReference type="Proteomes" id="UP000283745"/>
    </source>
</evidence>
<gene>
    <name evidence="3" type="ORF">DW740_02235</name>
</gene>